<comment type="caution">
    <text evidence="1">The sequence shown here is derived from an EMBL/GenBank/DDBJ whole genome shotgun (WGS) entry which is preliminary data.</text>
</comment>
<accession>A0A2T6BZA8</accession>
<organism evidence="1 2">
    <name type="scientific">Kordia periserrulae</name>
    <dbReference type="NCBI Taxonomy" id="701523"/>
    <lineage>
        <taxon>Bacteria</taxon>
        <taxon>Pseudomonadati</taxon>
        <taxon>Bacteroidota</taxon>
        <taxon>Flavobacteriia</taxon>
        <taxon>Flavobacteriales</taxon>
        <taxon>Flavobacteriaceae</taxon>
        <taxon>Kordia</taxon>
    </lineage>
</organism>
<proteinExistence type="predicted"/>
<dbReference type="OrthoDB" id="1163917at2"/>
<gene>
    <name evidence="1" type="ORF">C8N46_10446</name>
</gene>
<dbReference type="RefSeq" id="WP_108114648.1">
    <property type="nucleotide sequence ID" value="NZ_QBKT01000004.1"/>
</dbReference>
<dbReference type="EMBL" id="QBKT01000004">
    <property type="protein sequence ID" value="PTX61403.1"/>
    <property type="molecule type" value="Genomic_DNA"/>
</dbReference>
<dbReference type="AlphaFoldDB" id="A0A2T6BZA8"/>
<evidence type="ECO:0000313" key="2">
    <source>
        <dbReference type="Proteomes" id="UP000244090"/>
    </source>
</evidence>
<reference evidence="1 2" key="1">
    <citation type="submission" date="2018-04" db="EMBL/GenBank/DDBJ databases">
        <title>Genomic Encyclopedia of Archaeal and Bacterial Type Strains, Phase II (KMG-II): from individual species to whole genera.</title>
        <authorList>
            <person name="Goeker M."/>
        </authorList>
    </citation>
    <scope>NUCLEOTIDE SEQUENCE [LARGE SCALE GENOMIC DNA]</scope>
    <source>
        <strain evidence="1 2">DSM 25731</strain>
    </source>
</reference>
<name>A0A2T6BZA8_9FLAO</name>
<sequence length="62" mass="6654">MLKNISKVGAVLSKSEQQNISGKGPVRGCYQQSGNTCCQPYSGGFTFCDAGRCGGNGYCFWY</sequence>
<evidence type="ECO:0000313" key="1">
    <source>
        <dbReference type="EMBL" id="PTX61403.1"/>
    </source>
</evidence>
<keyword evidence="2" id="KW-1185">Reference proteome</keyword>
<dbReference type="Proteomes" id="UP000244090">
    <property type="component" value="Unassembled WGS sequence"/>
</dbReference>
<protein>
    <submittedName>
        <fullName evidence="1">Uncharacterized protein</fullName>
    </submittedName>
</protein>